<dbReference type="EMBL" id="RQPJ01000023">
    <property type="protein sequence ID" value="RTE51701.1"/>
    <property type="molecule type" value="Genomic_DNA"/>
</dbReference>
<feature type="non-terminal residue" evidence="6">
    <location>
        <position position="1"/>
    </location>
</feature>
<feature type="region of interest" description="Disordered" evidence="5">
    <location>
        <begin position="1"/>
        <end position="292"/>
    </location>
</feature>
<feature type="compositionally biased region" description="Polar residues" evidence="5">
    <location>
        <begin position="142"/>
        <end position="151"/>
    </location>
</feature>
<keyword evidence="4" id="KW-0106">Calcium</keyword>
<reference evidence="6 7" key="1">
    <citation type="submission" date="2018-11" db="EMBL/GenBank/DDBJ databases">
        <title>Arenibacter aquaticus sp.nov., a marine bacterium isolated from surface seawater in the South China Sea.</title>
        <authorList>
            <person name="Guo J."/>
            <person name="Sun J."/>
        </authorList>
    </citation>
    <scope>NUCLEOTIDE SEQUENCE [LARGE SCALE GENOMIC DNA]</scope>
    <source>
        <strain evidence="6 7">GUO666</strain>
    </source>
</reference>
<keyword evidence="7" id="KW-1185">Reference proteome</keyword>
<sequence>DETTDGTDPQDPCDYNPDSITLPQSGDYLTADCDGDGVTNEDETTDGTDPLDGCDYVAEHQTQPTSTDWNAVDCDGDGVTNEDETTDGTDPQDPCDYNPDSITLPQSGDYLTADCDGDGVTNEDETTDGTDPLDGCDYVAEHQTQPTSTDWNAEDCDGDGVTNEDETTDGTDPQDPCDYNPDSITLPQSGDYLTADCDGDGVTNEDETTDGTDPLDGCDYVAEHQTQPTSTDWNAVDCDGDGVTNEDETTDGTDPQDPCDYNPDSITLTPSADWESLDCDNDGNPNGTDPNPLVATATDDSGSTQALTEVVINILENDDYLSNSDPNNLGTTSLTRIGGDASGTLSMDAETGLLTYTPLESESNSSITIIYQVCNVDPDPNVCASATVTITVGSNTIDAVEDDYSATPIAGDVGGTIPDSNVLLNDTLNGETVSATDVILTSTPTDVLTINEDGSVTVTPGSEEGTYTVSYTICEVANPDNCDTATVTVVVGPGMENIIDAVEDDYSGTPIAGDVGGTIPDSNVLLNDTLNGETVSATDVILTSTPTDVLTINGDGSVTVTPGSEEGTYTVSYTICEAANTDNCDTATVTVVVGPGMENIIDAVEDDYSGTPIDGDFGGIIPDSNVLLNDTLNGETVSATDVILTSTPTDVLTINEDGSVTVTPGSEEGTYTVSYTICEAANTDNCDTATVTVVVGPGMENIIDAVEDDYSGTPIDGDFGGIIPDSNVLLNDTLNGEIVSATDVILTSTPTDVLTINDDGSVSVAPNTEEGSYTISYTICEAANTDNCDTATVTVSVEETDEDEKIEVNQLVTPNGDGKNDFLFIRGVRNANNNSIKIYNRWGVSVYEGNGYNNQNNVFDGRSKARSTITGSDYLPAGVYYYIFQYENNQQNITDSGYIYISK</sequence>
<evidence type="ECO:0000256" key="4">
    <source>
        <dbReference type="ARBA" id="ARBA00022837"/>
    </source>
</evidence>
<feature type="compositionally biased region" description="Polar residues" evidence="5">
    <location>
        <begin position="224"/>
        <end position="233"/>
    </location>
</feature>
<feature type="compositionally biased region" description="Polar residues" evidence="5">
    <location>
        <begin position="60"/>
        <end position="69"/>
    </location>
</feature>
<dbReference type="Pfam" id="PF13585">
    <property type="entry name" value="CHU_C"/>
    <property type="match status" value="1"/>
</dbReference>
<feature type="compositionally biased region" description="Acidic residues" evidence="5">
    <location>
        <begin position="152"/>
        <end position="169"/>
    </location>
</feature>
<gene>
    <name evidence="6" type="ORF">EHW67_19885</name>
</gene>
<proteinExistence type="predicted"/>
<feature type="compositionally biased region" description="Acidic residues" evidence="5">
    <location>
        <begin position="238"/>
        <end position="251"/>
    </location>
</feature>
<protein>
    <submittedName>
        <fullName evidence="6">Gliding motility-associated C-terminal domain-containing protein</fullName>
    </submittedName>
</protein>
<evidence type="ECO:0000313" key="7">
    <source>
        <dbReference type="Proteomes" id="UP000267585"/>
    </source>
</evidence>
<dbReference type="AlphaFoldDB" id="A0A430JY95"/>
<evidence type="ECO:0000256" key="3">
    <source>
        <dbReference type="ARBA" id="ARBA00022729"/>
    </source>
</evidence>
<name>A0A430JY95_9FLAO</name>
<comment type="caution">
    <text evidence="6">The sequence shown here is derived from an EMBL/GenBank/DDBJ whole genome shotgun (WGS) entry which is preliminary data.</text>
</comment>
<feature type="compositionally biased region" description="Acidic residues" evidence="5">
    <location>
        <begin position="33"/>
        <end position="46"/>
    </location>
</feature>
<dbReference type="InterPro" id="IPR059100">
    <property type="entry name" value="TSP3_bac"/>
</dbReference>
<dbReference type="RefSeq" id="WP_158285157.1">
    <property type="nucleotide sequence ID" value="NZ_RQPJ01000023.1"/>
</dbReference>
<dbReference type="Pfam" id="PF18884">
    <property type="entry name" value="TSP3_bac"/>
    <property type="match status" value="6"/>
</dbReference>
<dbReference type="OrthoDB" id="9805017at2"/>
<dbReference type="NCBIfam" id="TIGR04131">
    <property type="entry name" value="Bac_Flav_CTERM"/>
    <property type="match status" value="1"/>
</dbReference>
<evidence type="ECO:0000256" key="2">
    <source>
        <dbReference type="ARBA" id="ARBA00022525"/>
    </source>
</evidence>
<feature type="compositionally biased region" description="Low complexity" evidence="5">
    <location>
        <begin position="282"/>
        <end position="292"/>
    </location>
</feature>
<evidence type="ECO:0000313" key="6">
    <source>
        <dbReference type="EMBL" id="RTE51701.1"/>
    </source>
</evidence>
<keyword evidence="2" id="KW-0964">Secreted</keyword>
<dbReference type="InterPro" id="IPR026341">
    <property type="entry name" value="T9SS_type_B"/>
</dbReference>
<evidence type="ECO:0000256" key="1">
    <source>
        <dbReference type="ARBA" id="ARBA00004613"/>
    </source>
</evidence>
<accession>A0A430JY95</accession>
<feature type="compositionally biased region" description="Acidic residues" evidence="5">
    <location>
        <begin position="197"/>
        <end position="210"/>
    </location>
</feature>
<evidence type="ECO:0000256" key="5">
    <source>
        <dbReference type="SAM" id="MobiDB-lite"/>
    </source>
</evidence>
<comment type="subcellular location">
    <subcellularLocation>
        <location evidence="1">Secreted</location>
    </subcellularLocation>
</comment>
<feature type="compositionally biased region" description="Acidic residues" evidence="5">
    <location>
        <begin position="115"/>
        <end position="128"/>
    </location>
</feature>
<organism evidence="6 7">
    <name type="scientific">Arenibacter aquaticus</name>
    <dbReference type="NCBI Taxonomy" id="2489054"/>
    <lineage>
        <taxon>Bacteria</taxon>
        <taxon>Pseudomonadati</taxon>
        <taxon>Bacteroidota</taxon>
        <taxon>Flavobacteriia</taxon>
        <taxon>Flavobacteriales</taxon>
        <taxon>Flavobacteriaceae</taxon>
        <taxon>Arenibacter</taxon>
    </lineage>
</organism>
<dbReference type="Proteomes" id="UP000267585">
    <property type="component" value="Unassembled WGS sequence"/>
</dbReference>
<keyword evidence="3" id="KW-0732">Signal</keyword>
<feature type="compositionally biased region" description="Acidic residues" evidence="5">
    <location>
        <begin position="74"/>
        <end position="87"/>
    </location>
</feature>